<feature type="coiled-coil region" evidence="1">
    <location>
        <begin position="3"/>
        <end position="41"/>
    </location>
</feature>
<evidence type="ECO:0000313" key="3">
    <source>
        <dbReference type="Proteomes" id="UP000271889"/>
    </source>
</evidence>
<evidence type="ECO:0000256" key="1">
    <source>
        <dbReference type="SAM" id="Coils"/>
    </source>
</evidence>
<keyword evidence="3" id="KW-1185">Reference proteome</keyword>
<accession>A0A3P6QJ46</accession>
<dbReference type="AlphaFoldDB" id="A0A3P6QJ46"/>
<sequence>MQNKDLSLEIATLKVALAKSKEEMRRNLEDVKDQKEDMTKREIEVGTVCNYYFVETKLGNELCEPQHINIEQSGQCLSVTFFSTDGNAKNAIHCGGELSATNKFLQEKVMEYQEKENKLSQQLAETRDSAELAKIDLETLQKKLTEVEGSSSLTYQYLLEEASKTYSCPMPSFSYVQILSKSLQVKQQKADLRCELLELRRDYNRQKEKLEKLEAKSVDESEIEKLRCDLESCRKREERLQKEVERLKEALGKAEEEREQLEMELKSTRDEAGEASVEQKFNQELREELKKTETKLLELSKTMEIVDSQCEQFRELKKRAEVGRQNALSECAEMTTKVRNACFPVPWTVNSILQNLVA</sequence>
<organism evidence="2 3">
    <name type="scientific">Cylicostephanus goldi</name>
    <name type="common">Nematode worm</name>
    <dbReference type="NCBI Taxonomy" id="71465"/>
    <lineage>
        <taxon>Eukaryota</taxon>
        <taxon>Metazoa</taxon>
        <taxon>Ecdysozoa</taxon>
        <taxon>Nematoda</taxon>
        <taxon>Chromadorea</taxon>
        <taxon>Rhabditida</taxon>
        <taxon>Rhabditina</taxon>
        <taxon>Rhabditomorpha</taxon>
        <taxon>Strongyloidea</taxon>
        <taxon>Strongylidae</taxon>
        <taxon>Cylicostephanus</taxon>
    </lineage>
</organism>
<feature type="coiled-coil region" evidence="1">
    <location>
        <begin position="102"/>
        <end position="150"/>
    </location>
</feature>
<protein>
    <submittedName>
        <fullName evidence="2">Uncharacterized protein</fullName>
    </submittedName>
</protein>
<dbReference type="OrthoDB" id="5919042at2759"/>
<gene>
    <name evidence="2" type="ORF">CGOC_LOCUS1657</name>
</gene>
<name>A0A3P6QJ46_CYLGO</name>
<feature type="coiled-coil region" evidence="1">
    <location>
        <begin position="189"/>
        <end position="302"/>
    </location>
</feature>
<keyword evidence="1" id="KW-0175">Coiled coil</keyword>
<proteinExistence type="predicted"/>
<reference evidence="2 3" key="1">
    <citation type="submission" date="2018-11" db="EMBL/GenBank/DDBJ databases">
        <authorList>
            <consortium name="Pathogen Informatics"/>
        </authorList>
    </citation>
    <scope>NUCLEOTIDE SEQUENCE [LARGE SCALE GENOMIC DNA]</scope>
</reference>
<dbReference type="EMBL" id="UYRV01003249">
    <property type="protein sequence ID" value="VDK50012.1"/>
    <property type="molecule type" value="Genomic_DNA"/>
</dbReference>
<evidence type="ECO:0000313" key="2">
    <source>
        <dbReference type="EMBL" id="VDK50012.1"/>
    </source>
</evidence>
<dbReference type="Proteomes" id="UP000271889">
    <property type="component" value="Unassembled WGS sequence"/>
</dbReference>